<dbReference type="PROSITE" id="PS50110">
    <property type="entry name" value="RESPONSE_REGULATORY"/>
    <property type="match status" value="1"/>
</dbReference>
<sequence>MDREVGVSSRVANVLLVDDEPQIRKLLSGLLMRTGDYHVVTASSGEEALDLFGILPERIDIIITDCDMGKMTGIELYQRIRARRPEAAVLFISANADSIRESLPECPLLEKPFHPRQFVARVAEVLSSSQV</sequence>
<organism evidence="4">
    <name type="scientific">Solibacter usitatus (strain Ellin6076)</name>
    <dbReference type="NCBI Taxonomy" id="234267"/>
    <lineage>
        <taxon>Bacteria</taxon>
        <taxon>Pseudomonadati</taxon>
        <taxon>Acidobacteriota</taxon>
        <taxon>Terriglobia</taxon>
        <taxon>Bryobacterales</taxon>
        <taxon>Solibacteraceae</taxon>
        <taxon>Candidatus Solibacter</taxon>
    </lineage>
</organism>
<evidence type="ECO:0000256" key="2">
    <source>
        <dbReference type="PROSITE-ProRule" id="PRU00169"/>
    </source>
</evidence>
<dbReference type="PANTHER" id="PTHR44591:SF3">
    <property type="entry name" value="RESPONSE REGULATORY DOMAIN-CONTAINING PROTEIN"/>
    <property type="match status" value="1"/>
</dbReference>
<dbReference type="KEGG" id="sus:Acid_6831"/>
<dbReference type="PANTHER" id="PTHR44591">
    <property type="entry name" value="STRESS RESPONSE REGULATOR PROTEIN 1"/>
    <property type="match status" value="1"/>
</dbReference>
<dbReference type="OrthoDB" id="9800897at2"/>
<dbReference type="eggNOG" id="COG0784">
    <property type="taxonomic scope" value="Bacteria"/>
</dbReference>
<name>Q01RH2_SOLUE</name>
<keyword evidence="1 2" id="KW-0597">Phosphoprotein</keyword>
<evidence type="ECO:0000256" key="1">
    <source>
        <dbReference type="ARBA" id="ARBA00022553"/>
    </source>
</evidence>
<dbReference type="STRING" id="234267.Acid_6831"/>
<dbReference type="AlphaFoldDB" id="Q01RH2"/>
<dbReference type="EMBL" id="CP000473">
    <property type="protein sequence ID" value="ABJ87748.1"/>
    <property type="molecule type" value="Genomic_DNA"/>
</dbReference>
<feature type="domain" description="Response regulatory" evidence="3">
    <location>
        <begin position="13"/>
        <end position="126"/>
    </location>
</feature>
<dbReference type="GO" id="GO:0000160">
    <property type="term" value="P:phosphorelay signal transduction system"/>
    <property type="evidence" value="ECO:0007669"/>
    <property type="project" value="InterPro"/>
</dbReference>
<evidence type="ECO:0000313" key="4">
    <source>
        <dbReference type="EMBL" id="ABJ87748.1"/>
    </source>
</evidence>
<dbReference type="InterPro" id="IPR011006">
    <property type="entry name" value="CheY-like_superfamily"/>
</dbReference>
<dbReference type="InterPro" id="IPR050595">
    <property type="entry name" value="Bact_response_regulator"/>
</dbReference>
<protein>
    <submittedName>
        <fullName evidence="4">Response regulator receiver protein</fullName>
    </submittedName>
</protein>
<gene>
    <name evidence="4" type="ordered locus">Acid_6831</name>
</gene>
<dbReference type="InParanoid" id="Q01RH2"/>
<dbReference type="SMART" id="SM00448">
    <property type="entry name" value="REC"/>
    <property type="match status" value="1"/>
</dbReference>
<evidence type="ECO:0000259" key="3">
    <source>
        <dbReference type="PROSITE" id="PS50110"/>
    </source>
</evidence>
<dbReference type="SUPFAM" id="SSF52172">
    <property type="entry name" value="CheY-like"/>
    <property type="match status" value="1"/>
</dbReference>
<dbReference type="Gene3D" id="3.40.50.2300">
    <property type="match status" value="1"/>
</dbReference>
<accession>Q01RH2</accession>
<proteinExistence type="predicted"/>
<dbReference type="InterPro" id="IPR001789">
    <property type="entry name" value="Sig_transdc_resp-reg_receiver"/>
</dbReference>
<reference evidence="4" key="1">
    <citation type="submission" date="2006-10" db="EMBL/GenBank/DDBJ databases">
        <title>Complete sequence of Solibacter usitatus Ellin6076.</title>
        <authorList>
            <consortium name="US DOE Joint Genome Institute"/>
            <person name="Copeland A."/>
            <person name="Lucas S."/>
            <person name="Lapidus A."/>
            <person name="Barry K."/>
            <person name="Detter J.C."/>
            <person name="Glavina del Rio T."/>
            <person name="Hammon N."/>
            <person name="Israni S."/>
            <person name="Dalin E."/>
            <person name="Tice H."/>
            <person name="Pitluck S."/>
            <person name="Thompson L.S."/>
            <person name="Brettin T."/>
            <person name="Bruce D."/>
            <person name="Han C."/>
            <person name="Tapia R."/>
            <person name="Gilna P."/>
            <person name="Schmutz J."/>
            <person name="Larimer F."/>
            <person name="Land M."/>
            <person name="Hauser L."/>
            <person name="Kyrpides N."/>
            <person name="Mikhailova N."/>
            <person name="Janssen P.H."/>
            <person name="Kuske C.R."/>
            <person name="Richardson P."/>
        </authorList>
    </citation>
    <scope>NUCLEOTIDE SEQUENCE</scope>
    <source>
        <strain evidence="4">Ellin6076</strain>
    </source>
</reference>
<dbReference type="Pfam" id="PF00072">
    <property type="entry name" value="Response_reg"/>
    <property type="match status" value="1"/>
</dbReference>
<feature type="modified residue" description="4-aspartylphosphate" evidence="2">
    <location>
        <position position="65"/>
    </location>
</feature>
<dbReference type="HOGENOM" id="CLU_000445_69_8_0"/>